<comment type="pathway">
    <text evidence="3">Hormone biosynthesis.</text>
</comment>
<comment type="caution">
    <text evidence="18">The sequence shown here is derived from an EMBL/GenBank/DDBJ whole genome shotgun (WGS) entry which is preliminary data.</text>
</comment>
<dbReference type="PANTHER" id="PTHR21266:SF32">
    <property type="entry name" value="CHOLESTEROL 7-DESATURASE NVD"/>
    <property type="match status" value="1"/>
</dbReference>
<evidence type="ECO:0000313" key="19">
    <source>
        <dbReference type="Proteomes" id="UP001259803"/>
    </source>
</evidence>
<keyword evidence="4" id="KW-0812">Transmembrane</keyword>
<evidence type="ECO:0000256" key="14">
    <source>
        <dbReference type="ARBA" id="ARBA00026095"/>
    </source>
</evidence>
<sequence>MADTAVVERIQRGSELERCPFPIPYGWFVIDLSENLEVGEIRNVQAFDQEWVMFRGEDGTVGITDPYCPHLGAHLGKGGTVEGNNIRCPFHHWEYDAQGWCKKIPYGKVMPGIARRKPVLRVLPVEEKYGMIWCWYHPQELGPMFDLPVVEELENPDDHVPVRHGEWTMHTCMQEIGENGVDFAHLKFLHGSPIIPPGTCKLDGHHFEFDIGEGYICGKYYGPGAQVVRHTKDGVSMLMFSTPLPIGREETLSRMHFTFRNYAEGTAERTLAEHLYQHSIGEADGEDSAGFESVDMIVWDNKKYRPQPLLCDGDGPILKWRQWYSQFYVDDQPASVNAVAAE</sequence>
<evidence type="ECO:0000256" key="13">
    <source>
        <dbReference type="ARBA" id="ARBA00025729"/>
    </source>
</evidence>
<dbReference type="EC" id="1.14.19.21" evidence="14"/>
<evidence type="ECO:0000256" key="5">
    <source>
        <dbReference type="ARBA" id="ARBA00022714"/>
    </source>
</evidence>
<evidence type="ECO:0000259" key="17">
    <source>
        <dbReference type="PROSITE" id="PS51296"/>
    </source>
</evidence>
<evidence type="ECO:0000256" key="7">
    <source>
        <dbReference type="ARBA" id="ARBA00022989"/>
    </source>
</evidence>
<reference evidence="18 19" key="1">
    <citation type="submission" date="2023-09" db="EMBL/GenBank/DDBJ databases">
        <authorList>
            <person name="Rey-Velasco X."/>
        </authorList>
    </citation>
    <scope>NUCLEOTIDE SEQUENCE [LARGE SCALE GENOMIC DNA]</scope>
    <source>
        <strain evidence="18 19">F390</strain>
    </source>
</reference>
<organism evidence="18 19">
    <name type="scientific">Croceicoccus esteveae</name>
    <dbReference type="NCBI Taxonomy" id="3075597"/>
    <lineage>
        <taxon>Bacteria</taxon>
        <taxon>Pseudomonadati</taxon>
        <taxon>Pseudomonadota</taxon>
        <taxon>Alphaproteobacteria</taxon>
        <taxon>Sphingomonadales</taxon>
        <taxon>Erythrobacteraceae</taxon>
        <taxon>Croceicoccus</taxon>
    </lineage>
</organism>
<dbReference type="InterPro" id="IPR017941">
    <property type="entry name" value="Rieske_2Fe-2S"/>
</dbReference>
<dbReference type="InterPro" id="IPR050584">
    <property type="entry name" value="Cholesterol_7-desaturase"/>
</dbReference>
<evidence type="ECO:0000256" key="3">
    <source>
        <dbReference type="ARBA" id="ARBA00004972"/>
    </source>
</evidence>
<dbReference type="RefSeq" id="WP_311339771.1">
    <property type="nucleotide sequence ID" value="NZ_JAVRHS010000002.1"/>
</dbReference>
<evidence type="ECO:0000313" key="18">
    <source>
        <dbReference type="EMBL" id="MDT0575189.1"/>
    </source>
</evidence>
<evidence type="ECO:0000256" key="4">
    <source>
        <dbReference type="ARBA" id="ARBA00022692"/>
    </source>
</evidence>
<name>A0ABU2ZHX6_9SPHN</name>
<keyword evidence="19" id="KW-1185">Reference proteome</keyword>
<evidence type="ECO:0000256" key="10">
    <source>
        <dbReference type="ARBA" id="ARBA00023014"/>
    </source>
</evidence>
<accession>A0ABU2ZHX6</accession>
<comment type="pathway">
    <text evidence="12">Steroid hormone biosynthesis; dafachronic acid biosynthesis.</text>
</comment>
<comment type="cofactor">
    <cofactor evidence="1">
        <name>Fe cation</name>
        <dbReference type="ChEBI" id="CHEBI:24875"/>
    </cofactor>
</comment>
<dbReference type="PROSITE" id="PS51296">
    <property type="entry name" value="RIESKE"/>
    <property type="match status" value="1"/>
</dbReference>
<keyword evidence="5" id="KW-0001">2Fe-2S</keyword>
<evidence type="ECO:0000256" key="2">
    <source>
        <dbReference type="ARBA" id="ARBA00004370"/>
    </source>
</evidence>
<evidence type="ECO:0000256" key="8">
    <source>
        <dbReference type="ARBA" id="ARBA00023002"/>
    </source>
</evidence>
<keyword evidence="7" id="KW-1133">Transmembrane helix</keyword>
<comment type="similarity">
    <text evidence="13">Belongs to the cholesterol 7-desaturase family.</text>
</comment>
<dbReference type="InterPro" id="IPR045605">
    <property type="entry name" value="KshA-like_C"/>
</dbReference>
<evidence type="ECO:0000256" key="6">
    <source>
        <dbReference type="ARBA" id="ARBA00022723"/>
    </source>
</evidence>
<evidence type="ECO:0000256" key="11">
    <source>
        <dbReference type="ARBA" id="ARBA00023136"/>
    </source>
</evidence>
<protein>
    <recommendedName>
        <fullName evidence="14">cholesterol 7-desaturase</fullName>
        <ecNumber evidence="14">1.14.19.21</ecNumber>
    </recommendedName>
</protein>
<keyword evidence="8" id="KW-0560">Oxidoreductase</keyword>
<keyword evidence="10" id="KW-0411">Iron-sulfur</keyword>
<comment type="catalytic activity">
    <reaction evidence="15">
        <text>cholesterol + NADH + O2 + H(+) = 7-dehydrocholesterol + NAD(+) + 2 H2O</text>
        <dbReference type="Rhea" id="RHEA:51644"/>
        <dbReference type="ChEBI" id="CHEBI:15377"/>
        <dbReference type="ChEBI" id="CHEBI:15378"/>
        <dbReference type="ChEBI" id="CHEBI:15379"/>
        <dbReference type="ChEBI" id="CHEBI:16113"/>
        <dbReference type="ChEBI" id="CHEBI:17759"/>
        <dbReference type="ChEBI" id="CHEBI:57540"/>
        <dbReference type="ChEBI" id="CHEBI:57945"/>
        <dbReference type="EC" id="1.14.19.21"/>
    </reaction>
    <physiologicalReaction direction="left-to-right" evidence="15">
        <dbReference type="Rhea" id="RHEA:51645"/>
    </physiologicalReaction>
</comment>
<comment type="subcellular location">
    <subcellularLocation>
        <location evidence="2">Membrane</location>
    </subcellularLocation>
</comment>
<evidence type="ECO:0000256" key="1">
    <source>
        <dbReference type="ARBA" id="ARBA00001962"/>
    </source>
</evidence>
<dbReference type="Gene3D" id="3.90.380.10">
    <property type="entry name" value="Naphthalene 1,2-dioxygenase Alpha Subunit, Chain A, domain 1"/>
    <property type="match status" value="1"/>
</dbReference>
<dbReference type="SUPFAM" id="SSF55961">
    <property type="entry name" value="Bet v1-like"/>
    <property type="match status" value="1"/>
</dbReference>
<evidence type="ECO:0000256" key="15">
    <source>
        <dbReference type="ARBA" id="ARBA00047853"/>
    </source>
</evidence>
<keyword evidence="6" id="KW-0479">Metal-binding</keyword>
<dbReference type="Gene3D" id="2.102.10.10">
    <property type="entry name" value="Rieske [2Fe-2S] iron-sulphur domain"/>
    <property type="match status" value="1"/>
</dbReference>
<gene>
    <name evidence="18" type="ORF">RM533_03195</name>
</gene>
<dbReference type="Pfam" id="PF00355">
    <property type="entry name" value="Rieske"/>
    <property type="match status" value="1"/>
</dbReference>
<evidence type="ECO:0000256" key="12">
    <source>
        <dbReference type="ARBA" id="ARBA00025712"/>
    </source>
</evidence>
<proteinExistence type="inferred from homology"/>
<dbReference type="Pfam" id="PF19298">
    <property type="entry name" value="KshA_C"/>
    <property type="match status" value="1"/>
</dbReference>
<dbReference type="SUPFAM" id="SSF50022">
    <property type="entry name" value="ISP domain"/>
    <property type="match status" value="1"/>
</dbReference>
<feature type="domain" description="Rieske" evidence="17">
    <location>
        <begin position="27"/>
        <end position="134"/>
    </location>
</feature>
<dbReference type="EMBL" id="JAVRHS010000002">
    <property type="protein sequence ID" value="MDT0575189.1"/>
    <property type="molecule type" value="Genomic_DNA"/>
</dbReference>
<dbReference type="InterPro" id="IPR036922">
    <property type="entry name" value="Rieske_2Fe-2S_sf"/>
</dbReference>
<keyword evidence="9" id="KW-0408">Iron</keyword>
<dbReference type="CDD" id="cd03469">
    <property type="entry name" value="Rieske_RO_Alpha_N"/>
    <property type="match status" value="1"/>
</dbReference>
<dbReference type="Proteomes" id="UP001259803">
    <property type="component" value="Unassembled WGS sequence"/>
</dbReference>
<keyword evidence="11" id="KW-0472">Membrane</keyword>
<evidence type="ECO:0000256" key="16">
    <source>
        <dbReference type="ARBA" id="ARBA00049548"/>
    </source>
</evidence>
<evidence type="ECO:0000256" key="9">
    <source>
        <dbReference type="ARBA" id="ARBA00023004"/>
    </source>
</evidence>
<comment type="catalytic activity">
    <reaction evidence="16">
        <text>cholesterol + NADPH + O2 + H(+) = 7-dehydrocholesterol + NADP(+) + 2 H2O</text>
        <dbReference type="Rhea" id="RHEA:45024"/>
        <dbReference type="ChEBI" id="CHEBI:15377"/>
        <dbReference type="ChEBI" id="CHEBI:15378"/>
        <dbReference type="ChEBI" id="CHEBI:15379"/>
        <dbReference type="ChEBI" id="CHEBI:16113"/>
        <dbReference type="ChEBI" id="CHEBI:17759"/>
        <dbReference type="ChEBI" id="CHEBI:57783"/>
        <dbReference type="ChEBI" id="CHEBI:58349"/>
        <dbReference type="EC" id="1.14.19.21"/>
    </reaction>
    <physiologicalReaction direction="left-to-right" evidence="16">
        <dbReference type="Rhea" id="RHEA:45025"/>
    </physiologicalReaction>
</comment>
<dbReference type="PANTHER" id="PTHR21266">
    <property type="entry name" value="IRON-SULFUR DOMAIN CONTAINING PROTEIN"/>
    <property type="match status" value="1"/>
</dbReference>